<protein>
    <submittedName>
        <fullName evidence="2">Inner membrane protein YhaI</fullName>
    </submittedName>
</protein>
<feature type="transmembrane region" description="Helical" evidence="1">
    <location>
        <begin position="77"/>
        <end position="96"/>
    </location>
</feature>
<dbReference type="RefSeq" id="WP_126167842.1">
    <property type="nucleotide sequence ID" value="NZ_CP020373.1"/>
</dbReference>
<sequence length="114" mass="12872">MEYFIGALKKYADFTGRARRKEYWMFVLFYLIFYVVTIGIDVALGTTFIAAIFSLGLLLPSLAIGARRLHDTGRSGWWQLIGFIPLIGAIVLIVFWCQDSQDENDYGANPKALA</sequence>
<evidence type="ECO:0000256" key="1">
    <source>
        <dbReference type="SAM" id="Phobius"/>
    </source>
</evidence>
<proteinExistence type="predicted"/>
<feature type="transmembrane region" description="Helical" evidence="1">
    <location>
        <begin position="46"/>
        <end position="65"/>
    </location>
</feature>
<dbReference type="Pfam" id="PF05656">
    <property type="entry name" value="DUF805"/>
    <property type="match status" value="1"/>
</dbReference>
<organism evidence="2 3">
    <name type="scientific">Shewanella khirikhana</name>
    <dbReference type="NCBI Taxonomy" id="1965282"/>
    <lineage>
        <taxon>Bacteria</taxon>
        <taxon>Pseudomonadati</taxon>
        <taxon>Pseudomonadota</taxon>
        <taxon>Gammaproteobacteria</taxon>
        <taxon>Alteromonadales</taxon>
        <taxon>Shewanellaceae</taxon>
        <taxon>Shewanella</taxon>
    </lineage>
</organism>
<evidence type="ECO:0000313" key="2">
    <source>
        <dbReference type="EMBL" id="AZQ11592.1"/>
    </source>
</evidence>
<dbReference type="EMBL" id="CP020373">
    <property type="protein sequence ID" value="AZQ11592.1"/>
    <property type="molecule type" value="Genomic_DNA"/>
</dbReference>
<accession>A0ABM7DPJ2</accession>
<name>A0ABM7DPJ2_9GAMM</name>
<keyword evidence="1" id="KW-0812">Transmembrane</keyword>
<evidence type="ECO:0000313" key="3">
    <source>
        <dbReference type="Proteomes" id="UP000278437"/>
    </source>
</evidence>
<dbReference type="PANTHER" id="PTHR34980">
    <property type="entry name" value="INNER MEMBRANE PROTEIN-RELATED-RELATED"/>
    <property type="match status" value="1"/>
</dbReference>
<reference evidence="3" key="1">
    <citation type="submission" date="2017-03" db="EMBL/GenBank/DDBJ databases">
        <title>Full genome sequence of a non-lethal Shewanella isolate that potentiates virulence of Vibio parahaemolyticus causing acute hepatopancreatic necrosis disease (AHPND) in shrimp.</title>
        <authorList>
            <person name="Prachumwat A."/>
            <person name="Sritunyalucksana K."/>
        </authorList>
    </citation>
    <scope>NUCLEOTIDE SEQUENCE [LARGE SCALE GENOMIC DNA]</scope>
    <source>
        <strain evidence="3">TH2012</strain>
    </source>
</reference>
<gene>
    <name evidence="2" type="primary">yhaI</name>
    <name evidence="2" type="ORF">STH12_02523</name>
</gene>
<dbReference type="Proteomes" id="UP000278437">
    <property type="component" value="Chromosome"/>
</dbReference>
<keyword evidence="1" id="KW-0472">Membrane</keyword>
<keyword evidence="1" id="KW-1133">Transmembrane helix</keyword>
<dbReference type="PANTHER" id="PTHR34980:SF2">
    <property type="entry name" value="INNER MEMBRANE PROTEIN YHAH-RELATED"/>
    <property type="match status" value="1"/>
</dbReference>
<feature type="transmembrane region" description="Helical" evidence="1">
    <location>
        <begin position="23"/>
        <end position="40"/>
    </location>
</feature>
<dbReference type="InterPro" id="IPR008523">
    <property type="entry name" value="DUF805"/>
</dbReference>
<keyword evidence="3" id="KW-1185">Reference proteome</keyword>